<dbReference type="Proteomes" id="UP000276133">
    <property type="component" value="Unassembled WGS sequence"/>
</dbReference>
<keyword evidence="2" id="KW-1185">Reference proteome</keyword>
<sequence length="75" mass="8914">MDGPFTIIFYFKRLNSDVQWPNVKSACRLILLKSLQNKIKIHLIILRDNRKFNDCQKLAQKSQILQQASKLDLRR</sequence>
<reference evidence="1 2" key="1">
    <citation type="journal article" date="2018" name="Sci. Rep.">
        <title>Genomic signatures of local adaptation to the degree of environmental predictability in rotifers.</title>
        <authorList>
            <person name="Franch-Gras L."/>
            <person name="Hahn C."/>
            <person name="Garcia-Roger E.M."/>
            <person name="Carmona M.J."/>
            <person name="Serra M."/>
            <person name="Gomez A."/>
        </authorList>
    </citation>
    <scope>NUCLEOTIDE SEQUENCE [LARGE SCALE GENOMIC DNA]</scope>
    <source>
        <strain evidence="1">HYR1</strain>
    </source>
</reference>
<gene>
    <name evidence="1" type="ORF">BpHYR1_039044</name>
</gene>
<name>A0A3M7R405_BRAPC</name>
<evidence type="ECO:0000313" key="1">
    <source>
        <dbReference type="EMBL" id="RNA18323.1"/>
    </source>
</evidence>
<evidence type="ECO:0000313" key="2">
    <source>
        <dbReference type="Proteomes" id="UP000276133"/>
    </source>
</evidence>
<protein>
    <submittedName>
        <fullName evidence="1">Uncharacterized protein</fullName>
    </submittedName>
</protein>
<accession>A0A3M7R405</accession>
<comment type="caution">
    <text evidence="1">The sequence shown here is derived from an EMBL/GenBank/DDBJ whole genome shotgun (WGS) entry which is preliminary data.</text>
</comment>
<dbReference type="EMBL" id="REGN01004264">
    <property type="protein sequence ID" value="RNA18323.1"/>
    <property type="molecule type" value="Genomic_DNA"/>
</dbReference>
<proteinExistence type="predicted"/>
<organism evidence="1 2">
    <name type="scientific">Brachionus plicatilis</name>
    <name type="common">Marine rotifer</name>
    <name type="synonym">Brachionus muelleri</name>
    <dbReference type="NCBI Taxonomy" id="10195"/>
    <lineage>
        <taxon>Eukaryota</taxon>
        <taxon>Metazoa</taxon>
        <taxon>Spiralia</taxon>
        <taxon>Gnathifera</taxon>
        <taxon>Rotifera</taxon>
        <taxon>Eurotatoria</taxon>
        <taxon>Monogononta</taxon>
        <taxon>Pseudotrocha</taxon>
        <taxon>Ploima</taxon>
        <taxon>Brachionidae</taxon>
        <taxon>Brachionus</taxon>
    </lineage>
</organism>
<dbReference type="AlphaFoldDB" id="A0A3M7R405"/>